<evidence type="ECO:0000256" key="2">
    <source>
        <dbReference type="ARBA" id="ARBA00023015"/>
    </source>
</evidence>
<dbReference type="EMBL" id="JACOPP010000015">
    <property type="protein sequence ID" value="MBC5734272.1"/>
    <property type="molecule type" value="Genomic_DNA"/>
</dbReference>
<dbReference type="Proteomes" id="UP000661435">
    <property type="component" value="Unassembled WGS sequence"/>
</dbReference>
<comment type="caution">
    <text evidence="6">The sequence shown here is derived from an EMBL/GenBank/DDBJ whole genome shotgun (WGS) entry which is preliminary data.</text>
</comment>
<dbReference type="GO" id="GO:0003677">
    <property type="term" value="F:DNA binding"/>
    <property type="evidence" value="ECO:0007669"/>
    <property type="project" value="UniProtKB-KW"/>
</dbReference>
<protein>
    <submittedName>
        <fullName evidence="6">LysR family transcriptional regulator</fullName>
    </submittedName>
</protein>
<reference evidence="6" key="1">
    <citation type="submission" date="2020-08" db="EMBL/GenBank/DDBJ databases">
        <title>Genome public.</title>
        <authorList>
            <person name="Liu C."/>
            <person name="Sun Q."/>
        </authorList>
    </citation>
    <scope>NUCLEOTIDE SEQUENCE</scope>
    <source>
        <strain evidence="6">NSJ-51</strain>
    </source>
</reference>
<dbReference type="InterPro" id="IPR005119">
    <property type="entry name" value="LysR_subst-bd"/>
</dbReference>
<evidence type="ECO:0000256" key="4">
    <source>
        <dbReference type="ARBA" id="ARBA00023163"/>
    </source>
</evidence>
<dbReference type="RefSeq" id="WP_186908161.1">
    <property type="nucleotide sequence ID" value="NZ_JACOPP010000015.1"/>
</dbReference>
<dbReference type="CDD" id="cd08414">
    <property type="entry name" value="PBP2_LTTR_aromatics_like"/>
    <property type="match status" value="1"/>
</dbReference>
<organism evidence="6 7">
    <name type="scientific">Lawsonibacter hominis</name>
    <dbReference type="NCBI Taxonomy" id="2763053"/>
    <lineage>
        <taxon>Bacteria</taxon>
        <taxon>Bacillati</taxon>
        <taxon>Bacillota</taxon>
        <taxon>Clostridia</taxon>
        <taxon>Eubacteriales</taxon>
        <taxon>Oscillospiraceae</taxon>
        <taxon>Lawsonibacter</taxon>
    </lineage>
</organism>
<dbReference type="Pfam" id="PF03466">
    <property type="entry name" value="LysR_substrate"/>
    <property type="match status" value="1"/>
</dbReference>
<dbReference type="InterPro" id="IPR036388">
    <property type="entry name" value="WH-like_DNA-bd_sf"/>
</dbReference>
<comment type="similarity">
    <text evidence="1">Belongs to the LysR transcriptional regulatory family.</text>
</comment>
<dbReference type="PRINTS" id="PR00039">
    <property type="entry name" value="HTHLYSR"/>
</dbReference>
<dbReference type="FunFam" id="1.10.10.10:FF:000001">
    <property type="entry name" value="LysR family transcriptional regulator"/>
    <property type="match status" value="1"/>
</dbReference>
<evidence type="ECO:0000313" key="7">
    <source>
        <dbReference type="Proteomes" id="UP000661435"/>
    </source>
</evidence>
<dbReference type="PROSITE" id="PS50931">
    <property type="entry name" value="HTH_LYSR"/>
    <property type="match status" value="1"/>
</dbReference>
<dbReference type="Gene3D" id="3.40.190.10">
    <property type="entry name" value="Periplasmic binding protein-like II"/>
    <property type="match status" value="2"/>
</dbReference>
<proteinExistence type="inferred from homology"/>
<evidence type="ECO:0000256" key="1">
    <source>
        <dbReference type="ARBA" id="ARBA00009437"/>
    </source>
</evidence>
<accession>A0A8J6J179</accession>
<dbReference type="SUPFAM" id="SSF46785">
    <property type="entry name" value="Winged helix' DNA-binding domain"/>
    <property type="match status" value="1"/>
</dbReference>
<evidence type="ECO:0000256" key="3">
    <source>
        <dbReference type="ARBA" id="ARBA00023125"/>
    </source>
</evidence>
<evidence type="ECO:0000313" key="6">
    <source>
        <dbReference type="EMBL" id="MBC5734272.1"/>
    </source>
</evidence>
<dbReference type="Pfam" id="PF00126">
    <property type="entry name" value="HTH_1"/>
    <property type="match status" value="1"/>
</dbReference>
<name>A0A8J6J179_9FIRM</name>
<sequence>MNLEQIESFLVLAQRLNFTQAANDLFMAQPALSRLIAALEKELEVQLFHRNSRGVSLTPAGEAFLRECPAILDGYRRSVSAAQLAQKGYAGTLTLGILRDAFHPEAVDIYQAMERRYPEVRLLLREYSHSQLIRRFLDGELDAIFNFGSEAMPPEVESLVLRRDHQCVVVPPHSPLALERSLRMEDLKGEKFIAMARSASQPGHDFLWRITAEAGFVPEIVAEVGHVPTLLMLVACGLGISTLTNDFEYLTRGRVTFVPLVGVPLSSHSLSWRRGSANPSLPLLVDTVRDFLAKK</sequence>
<dbReference type="InterPro" id="IPR000847">
    <property type="entry name" value="LysR_HTH_N"/>
</dbReference>
<gene>
    <name evidence="6" type="ORF">H8S57_11110</name>
</gene>
<keyword evidence="4" id="KW-0804">Transcription</keyword>
<dbReference type="Gene3D" id="1.10.10.10">
    <property type="entry name" value="Winged helix-like DNA-binding domain superfamily/Winged helix DNA-binding domain"/>
    <property type="match status" value="1"/>
</dbReference>
<feature type="domain" description="HTH lysR-type" evidence="5">
    <location>
        <begin position="1"/>
        <end position="58"/>
    </location>
</feature>
<dbReference type="PANTHER" id="PTHR30346:SF0">
    <property type="entry name" value="HCA OPERON TRANSCRIPTIONAL ACTIVATOR HCAR"/>
    <property type="match status" value="1"/>
</dbReference>
<keyword evidence="3" id="KW-0238">DNA-binding</keyword>
<dbReference type="InterPro" id="IPR036390">
    <property type="entry name" value="WH_DNA-bd_sf"/>
</dbReference>
<dbReference type="SUPFAM" id="SSF53850">
    <property type="entry name" value="Periplasmic binding protein-like II"/>
    <property type="match status" value="1"/>
</dbReference>
<evidence type="ECO:0000259" key="5">
    <source>
        <dbReference type="PROSITE" id="PS50931"/>
    </source>
</evidence>
<keyword evidence="7" id="KW-1185">Reference proteome</keyword>
<dbReference type="GO" id="GO:0032993">
    <property type="term" value="C:protein-DNA complex"/>
    <property type="evidence" value="ECO:0007669"/>
    <property type="project" value="TreeGrafter"/>
</dbReference>
<dbReference type="GO" id="GO:0003700">
    <property type="term" value="F:DNA-binding transcription factor activity"/>
    <property type="evidence" value="ECO:0007669"/>
    <property type="project" value="InterPro"/>
</dbReference>
<keyword evidence="2" id="KW-0805">Transcription regulation</keyword>
<dbReference type="AlphaFoldDB" id="A0A8J6J179"/>
<dbReference type="PANTHER" id="PTHR30346">
    <property type="entry name" value="TRANSCRIPTIONAL DUAL REGULATOR HCAR-RELATED"/>
    <property type="match status" value="1"/>
</dbReference>